<dbReference type="KEGG" id="cnc:CNE_1c27270"/>
<evidence type="ECO:0000313" key="3">
    <source>
        <dbReference type="Proteomes" id="UP000006798"/>
    </source>
</evidence>
<feature type="region of interest" description="Disordered" evidence="1">
    <location>
        <begin position="401"/>
        <end position="434"/>
    </location>
</feature>
<gene>
    <name evidence="2" type="ordered locus">CNE_1c27270</name>
</gene>
<dbReference type="EMBL" id="CP002877">
    <property type="protein sequence ID" value="AEI78042.1"/>
    <property type="molecule type" value="Genomic_DNA"/>
</dbReference>
<sequence>MRLFPLIFATITLISGCGSSVKDGIAAYEKQDYITARKIFEQHSHDKDAQYYLAEMHRYGSGVSKNIDAAVSLYKAAESQGQTDALYAHGQLLVKGEEVPRDVESGLSLLQRAGEAGEARAYEEIGNFYASAKGGGRGLLARDAYMKGPTSILTLRRLALLYERGTDDLPTMPNQARATMEKALANPDPRYPGLTLAVAADLAEYYFYGFGGPREGEKARDILAKYPSDNGADFLAWMKYQDTSAQNNQLEAVTVWQAMIDEARRTRRTSPKYAELGLVIAYHTGIGAPQLPLRAAAYKAQIIPISGLEYLMPALAARGLIPGGCDEPLRADDHPGRYRGLMVTAYEMIITCLQARREPVSAYLVARQARLHGIGSAATWQMEIRKSMNAKQAASAAMLEAALSGSSPSSRGIHENIPPSRRRADRTRSIVSGS</sequence>
<reference evidence="2 3" key="1">
    <citation type="journal article" date="2011" name="J. Bacteriol.">
        <title>Complete genome sequence of the type strain Cupriavidus necator N-1.</title>
        <authorList>
            <person name="Poehlein A."/>
            <person name="Kusian B."/>
            <person name="Friedrich B."/>
            <person name="Daniel R."/>
            <person name="Bowien B."/>
        </authorList>
    </citation>
    <scope>NUCLEOTIDE SEQUENCE [LARGE SCALE GENOMIC DNA]</scope>
    <source>
        <strain evidence="3">ATCC 43291 / DSM 13513 / CCUG 52238 / LMG 8453 / N-1</strain>
    </source>
</reference>
<dbReference type="PANTHER" id="PTHR11102">
    <property type="entry name" value="SEL-1-LIKE PROTEIN"/>
    <property type="match status" value="1"/>
</dbReference>
<proteinExistence type="predicted"/>
<dbReference type="Proteomes" id="UP000006798">
    <property type="component" value="Chromosome 1"/>
</dbReference>
<dbReference type="Gene3D" id="1.25.40.10">
    <property type="entry name" value="Tetratricopeptide repeat domain"/>
    <property type="match status" value="1"/>
</dbReference>
<dbReference type="PROSITE" id="PS51257">
    <property type="entry name" value="PROKAR_LIPOPROTEIN"/>
    <property type="match status" value="1"/>
</dbReference>
<evidence type="ECO:0000256" key="1">
    <source>
        <dbReference type="SAM" id="MobiDB-lite"/>
    </source>
</evidence>
<accession>G0ET36</accession>
<protein>
    <submittedName>
        <fullName evidence="2">Sodium-type flagellar motor component</fullName>
    </submittedName>
</protein>
<keyword evidence="2" id="KW-0282">Flagellum</keyword>
<evidence type="ECO:0000313" key="2">
    <source>
        <dbReference type="EMBL" id="AEI78042.1"/>
    </source>
</evidence>
<dbReference type="PANTHER" id="PTHR11102:SF160">
    <property type="entry name" value="ERAD-ASSOCIATED E3 UBIQUITIN-PROTEIN LIGASE COMPONENT HRD3"/>
    <property type="match status" value="1"/>
</dbReference>
<organism evidence="2 3">
    <name type="scientific">Cupriavidus necator (strain ATCC 43291 / DSM 13513 / CCUG 52238 / LMG 8453 / N-1)</name>
    <name type="common">Ralstonia eutropha</name>
    <dbReference type="NCBI Taxonomy" id="1042878"/>
    <lineage>
        <taxon>Bacteria</taxon>
        <taxon>Pseudomonadati</taxon>
        <taxon>Pseudomonadota</taxon>
        <taxon>Betaproteobacteria</taxon>
        <taxon>Burkholderiales</taxon>
        <taxon>Burkholderiaceae</taxon>
        <taxon>Cupriavidus</taxon>
    </lineage>
</organism>
<dbReference type="HOGENOM" id="CLU_631237_0_0_4"/>
<name>G0ET36_CUPNN</name>
<dbReference type="SMART" id="SM00671">
    <property type="entry name" value="SEL1"/>
    <property type="match status" value="3"/>
</dbReference>
<dbReference type="InterPro" id="IPR006597">
    <property type="entry name" value="Sel1-like"/>
</dbReference>
<keyword evidence="2" id="KW-0966">Cell projection</keyword>
<dbReference type="Pfam" id="PF08238">
    <property type="entry name" value="Sel1"/>
    <property type="match status" value="5"/>
</dbReference>
<dbReference type="AlphaFoldDB" id="G0ET36"/>
<dbReference type="InterPro" id="IPR011990">
    <property type="entry name" value="TPR-like_helical_dom_sf"/>
</dbReference>
<dbReference type="InterPro" id="IPR050767">
    <property type="entry name" value="Sel1_AlgK"/>
</dbReference>
<keyword evidence="2" id="KW-0969">Cilium</keyword>
<dbReference type="SUPFAM" id="SSF81901">
    <property type="entry name" value="HCP-like"/>
    <property type="match status" value="1"/>
</dbReference>